<feature type="region of interest" description="Disordered" evidence="1">
    <location>
        <begin position="98"/>
        <end position="119"/>
    </location>
</feature>
<evidence type="ECO:0000256" key="1">
    <source>
        <dbReference type="SAM" id="MobiDB-lite"/>
    </source>
</evidence>
<evidence type="ECO:0000313" key="2">
    <source>
        <dbReference type="EMBL" id="MPC83896.1"/>
    </source>
</evidence>
<dbReference type="AlphaFoldDB" id="A0A5B7IQM9"/>
<reference evidence="2 3" key="1">
    <citation type="submission" date="2019-05" db="EMBL/GenBank/DDBJ databases">
        <title>Another draft genome of Portunus trituberculatus and its Hox gene families provides insights of decapod evolution.</title>
        <authorList>
            <person name="Jeong J.-H."/>
            <person name="Song I."/>
            <person name="Kim S."/>
            <person name="Choi T."/>
            <person name="Kim D."/>
            <person name="Ryu S."/>
            <person name="Kim W."/>
        </authorList>
    </citation>
    <scope>NUCLEOTIDE SEQUENCE [LARGE SCALE GENOMIC DNA]</scope>
    <source>
        <tissue evidence="2">Muscle</tissue>
    </source>
</reference>
<dbReference type="OrthoDB" id="5981864at2759"/>
<comment type="caution">
    <text evidence="2">The sequence shown here is derived from an EMBL/GenBank/DDBJ whole genome shotgun (WGS) entry which is preliminary data.</text>
</comment>
<dbReference type="Proteomes" id="UP000324222">
    <property type="component" value="Unassembled WGS sequence"/>
</dbReference>
<evidence type="ECO:0000313" key="3">
    <source>
        <dbReference type="Proteomes" id="UP000324222"/>
    </source>
</evidence>
<name>A0A5B7IQM9_PORTR</name>
<protein>
    <submittedName>
        <fullName evidence="2">Uncharacterized protein</fullName>
    </submittedName>
</protein>
<keyword evidence="3" id="KW-1185">Reference proteome</keyword>
<gene>
    <name evidence="2" type="ORF">E2C01_078617</name>
</gene>
<proteinExistence type="predicted"/>
<organism evidence="2 3">
    <name type="scientific">Portunus trituberculatus</name>
    <name type="common">Swimming crab</name>
    <name type="synonym">Neptunus trituberculatus</name>
    <dbReference type="NCBI Taxonomy" id="210409"/>
    <lineage>
        <taxon>Eukaryota</taxon>
        <taxon>Metazoa</taxon>
        <taxon>Ecdysozoa</taxon>
        <taxon>Arthropoda</taxon>
        <taxon>Crustacea</taxon>
        <taxon>Multicrustacea</taxon>
        <taxon>Malacostraca</taxon>
        <taxon>Eumalacostraca</taxon>
        <taxon>Eucarida</taxon>
        <taxon>Decapoda</taxon>
        <taxon>Pleocyemata</taxon>
        <taxon>Brachyura</taxon>
        <taxon>Eubrachyura</taxon>
        <taxon>Portunoidea</taxon>
        <taxon>Portunidae</taxon>
        <taxon>Portuninae</taxon>
        <taxon>Portunus</taxon>
    </lineage>
</organism>
<dbReference type="EMBL" id="VSRR010063827">
    <property type="protein sequence ID" value="MPC83896.1"/>
    <property type="molecule type" value="Genomic_DNA"/>
</dbReference>
<accession>A0A5B7IQM9</accession>
<feature type="compositionally biased region" description="Acidic residues" evidence="1">
    <location>
        <begin position="103"/>
        <end position="118"/>
    </location>
</feature>
<sequence>MFQLPQWLFHNGSSPEIIHDSRLIRRYYFDHGGVLVTGLVRSDTERIYPLKVQYQNLVNELIKNIIIFSEDIFPGDGGHVYEKYISRDSIDLEVEACDAPSENPDEVDSEPGQSEDGECLSNQCSWLSFVT</sequence>